<evidence type="ECO:0000256" key="4">
    <source>
        <dbReference type="PROSITE-ProRule" id="PRU00433"/>
    </source>
</evidence>
<dbReference type="GO" id="GO:0020037">
    <property type="term" value="F:heme binding"/>
    <property type="evidence" value="ECO:0007669"/>
    <property type="project" value="InterPro"/>
</dbReference>
<dbReference type="GO" id="GO:0046872">
    <property type="term" value="F:metal ion binding"/>
    <property type="evidence" value="ECO:0007669"/>
    <property type="project" value="UniProtKB-KW"/>
</dbReference>
<dbReference type="PROSITE" id="PS51007">
    <property type="entry name" value="CYTC"/>
    <property type="match status" value="1"/>
</dbReference>
<accession>A0A1M6ELV4</accession>
<keyword evidence="8" id="KW-1185">Reference proteome</keyword>
<dbReference type="InterPro" id="IPR009056">
    <property type="entry name" value="Cyt_c-like_dom"/>
</dbReference>
<keyword evidence="2 4" id="KW-0479">Metal-binding</keyword>
<dbReference type="PROSITE" id="PS51318">
    <property type="entry name" value="TAT"/>
    <property type="match status" value="1"/>
</dbReference>
<evidence type="ECO:0000256" key="3">
    <source>
        <dbReference type="ARBA" id="ARBA00023004"/>
    </source>
</evidence>
<gene>
    <name evidence="7" type="ORF">SAMN05444417_2051</name>
</gene>
<protein>
    <submittedName>
        <fullName evidence="7">Cytochrome c</fullName>
    </submittedName>
</protein>
<dbReference type="Gene3D" id="1.10.760.10">
    <property type="entry name" value="Cytochrome c-like domain"/>
    <property type="match status" value="1"/>
</dbReference>
<dbReference type="InterPro" id="IPR036909">
    <property type="entry name" value="Cyt_c-like_dom_sf"/>
</dbReference>
<dbReference type="GO" id="GO:0009055">
    <property type="term" value="F:electron transfer activity"/>
    <property type="evidence" value="ECO:0007669"/>
    <property type="project" value="InterPro"/>
</dbReference>
<feature type="chain" id="PRO_5012522588" evidence="5">
    <location>
        <begin position="32"/>
        <end position="154"/>
    </location>
</feature>
<evidence type="ECO:0000259" key="6">
    <source>
        <dbReference type="PROSITE" id="PS51007"/>
    </source>
</evidence>
<dbReference type="RefSeq" id="WP_244526327.1">
    <property type="nucleotide sequence ID" value="NZ_FQYO01000003.1"/>
</dbReference>
<name>A0A1M6ELV4_9RHOB</name>
<evidence type="ECO:0000256" key="1">
    <source>
        <dbReference type="ARBA" id="ARBA00022617"/>
    </source>
</evidence>
<sequence>MTSSLRGMARAAALAATAVVAALSAAAPARAQQADAANGETQFNRQCVACHVVRSPDGRTLAGRTAETGPNLYGVAGRQPGSLPGFVYGDALVAYGQRGTSWGEGNFTAYIQSPTGFLREALDDRRARARMAYEVRDPADARDIWAYLSGLPSG</sequence>
<evidence type="ECO:0000256" key="5">
    <source>
        <dbReference type="SAM" id="SignalP"/>
    </source>
</evidence>
<keyword evidence="3 4" id="KW-0408">Iron</keyword>
<dbReference type="STRING" id="1447782.SAMN05444417_2051"/>
<dbReference type="SUPFAM" id="SSF46626">
    <property type="entry name" value="Cytochrome c"/>
    <property type="match status" value="1"/>
</dbReference>
<keyword evidence="1 4" id="KW-0349">Heme</keyword>
<reference evidence="7 8" key="1">
    <citation type="submission" date="2016-11" db="EMBL/GenBank/DDBJ databases">
        <authorList>
            <person name="Jaros S."/>
            <person name="Januszkiewicz K."/>
            <person name="Wedrychowicz H."/>
        </authorList>
    </citation>
    <scope>NUCLEOTIDE SEQUENCE [LARGE SCALE GENOMIC DNA]</scope>
    <source>
        <strain evidence="7 8">DSM 100565</strain>
    </source>
</reference>
<evidence type="ECO:0000256" key="2">
    <source>
        <dbReference type="ARBA" id="ARBA00022723"/>
    </source>
</evidence>
<dbReference type="Proteomes" id="UP000184292">
    <property type="component" value="Unassembled WGS sequence"/>
</dbReference>
<keyword evidence="5" id="KW-0732">Signal</keyword>
<feature type="domain" description="Cytochrome c" evidence="6">
    <location>
        <begin position="34"/>
        <end position="152"/>
    </location>
</feature>
<dbReference type="InterPro" id="IPR006311">
    <property type="entry name" value="TAT_signal"/>
</dbReference>
<dbReference type="EMBL" id="FQYO01000003">
    <property type="protein sequence ID" value="SHI86190.1"/>
    <property type="molecule type" value="Genomic_DNA"/>
</dbReference>
<dbReference type="AlphaFoldDB" id="A0A1M6ELV4"/>
<organism evidence="7 8">
    <name type="scientific">Wenxinia saemankumensis</name>
    <dbReference type="NCBI Taxonomy" id="1447782"/>
    <lineage>
        <taxon>Bacteria</taxon>
        <taxon>Pseudomonadati</taxon>
        <taxon>Pseudomonadota</taxon>
        <taxon>Alphaproteobacteria</taxon>
        <taxon>Rhodobacterales</taxon>
        <taxon>Roseobacteraceae</taxon>
        <taxon>Wenxinia</taxon>
    </lineage>
</organism>
<proteinExistence type="predicted"/>
<feature type="signal peptide" evidence="5">
    <location>
        <begin position="1"/>
        <end position="31"/>
    </location>
</feature>
<evidence type="ECO:0000313" key="8">
    <source>
        <dbReference type="Proteomes" id="UP000184292"/>
    </source>
</evidence>
<evidence type="ECO:0000313" key="7">
    <source>
        <dbReference type="EMBL" id="SHI86190.1"/>
    </source>
</evidence>